<dbReference type="Pfam" id="PF00348">
    <property type="entry name" value="polyprenyl_synt"/>
    <property type="match status" value="1"/>
</dbReference>
<keyword evidence="4" id="KW-0479">Metal-binding</keyword>
<name>A0AB34IPU8_PRYPA</name>
<dbReference type="InterPro" id="IPR033749">
    <property type="entry name" value="Polyprenyl_synt_CS"/>
</dbReference>
<evidence type="ECO:0000256" key="6">
    <source>
        <dbReference type="ARBA" id="ARBA00023229"/>
    </source>
</evidence>
<dbReference type="AlphaFoldDB" id="A0AB34IPU8"/>
<evidence type="ECO:0000256" key="5">
    <source>
        <dbReference type="ARBA" id="ARBA00022842"/>
    </source>
</evidence>
<evidence type="ECO:0000313" key="9">
    <source>
        <dbReference type="Proteomes" id="UP001515480"/>
    </source>
</evidence>
<accession>A0AB34IPU8</accession>
<reference evidence="8 9" key="1">
    <citation type="journal article" date="2024" name="Science">
        <title>Giant polyketide synthase enzymes in the biosynthesis of giant marine polyether toxins.</title>
        <authorList>
            <person name="Fallon T.R."/>
            <person name="Shende V.V."/>
            <person name="Wierzbicki I.H."/>
            <person name="Pendleton A.L."/>
            <person name="Watervoot N.F."/>
            <person name="Auber R.P."/>
            <person name="Gonzalez D.J."/>
            <person name="Wisecaver J.H."/>
            <person name="Moore B.S."/>
        </authorList>
    </citation>
    <scope>NUCLEOTIDE SEQUENCE [LARGE SCALE GENOMIC DNA]</scope>
    <source>
        <strain evidence="8 9">12B1</strain>
    </source>
</reference>
<sequence length="385" mass="41545">MRRVGRDDAADPRTRRCGYASVSAMHVRRVRLAAAARQLSTLRPVLNDHQNHPAFRVEYGQPAPSLPDPYALVSSQLRPLDESLSELIGNDHPVLTRVAHHFFELAGKRFRPTAVLLAARAANGGAEATERQVRLAEITEMIHAASHLHNDVHDGADGRRGTRAASRIYGNKVAVLAGDFLLARASVFLSRLRDCEATGLIAQAIEESVHGELMHARAAPGELLRIGEYVGMAERKTAALVSLSCRASALVGGHSAEAADALQLYGRHLGVAYQLIDDLLDFGSSSNARGEPALSDVERGLATAPTLFALEEFPEIADVIHRRFADEGDAALITRLVQRSDGVKRTQELATSHARAAAESIGVLAPSRARDGLLRLCADVLNRES</sequence>
<evidence type="ECO:0000256" key="7">
    <source>
        <dbReference type="RuleBase" id="RU004466"/>
    </source>
</evidence>
<evidence type="ECO:0000256" key="1">
    <source>
        <dbReference type="ARBA" id="ARBA00001946"/>
    </source>
</evidence>
<dbReference type="Proteomes" id="UP001515480">
    <property type="component" value="Unassembled WGS sequence"/>
</dbReference>
<comment type="similarity">
    <text evidence="2 7">Belongs to the FPP/GGPP synthase family.</text>
</comment>
<dbReference type="PANTHER" id="PTHR12001">
    <property type="entry name" value="GERANYLGERANYL PYROPHOSPHATE SYNTHASE"/>
    <property type="match status" value="1"/>
</dbReference>
<evidence type="ECO:0000313" key="8">
    <source>
        <dbReference type="EMBL" id="KAL1503138.1"/>
    </source>
</evidence>
<comment type="cofactor">
    <cofactor evidence="1">
        <name>Mg(2+)</name>
        <dbReference type="ChEBI" id="CHEBI:18420"/>
    </cofactor>
</comment>
<evidence type="ECO:0000256" key="2">
    <source>
        <dbReference type="ARBA" id="ARBA00006706"/>
    </source>
</evidence>
<dbReference type="Gene3D" id="1.10.600.10">
    <property type="entry name" value="Farnesyl Diphosphate Synthase"/>
    <property type="match status" value="1"/>
</dbReference>
<dbReference type="InterPro" id="IPR008949">
    <property type="entry name" value="Isoprenoid_synthase_dom_sf"/>
</dbReference>
<dbReference type="PANTHER" id="PTHR12001:SF69">
    <property type="entry name" value="ALL TRANS-POLYPRENYL-DIPHOSPHATE SYNTHASE PDSS1"/>
    <property type="match status" value="1"/>
</dbReference>
<proteinExistence type="inferred from homology"/>
<dbReference type="GO" id="GO:0008299">
    <property type="term" value="P:isoprenoid biosynthetic process"/>
    <property type="evidence" value="ECO:0007669"/>
    <property type="project" value="UniProtKB-KW"/>
</dbReference>
<protein>
    <recommendedName>
        <fullName evidence="10">Polyprenyl synthetase family protein</fullName>
    </recommendedName>
</protein>
<keyword evidence="5" id="KW-0460">Magnesium</keyword>
<dbReference type="PROSITE" id="PS00444">
    <property type="entry name" value="POLYPRENYL_SYNTHASE_2"/>
    <property type="match status" value="1"/>
</dbReference>
<evidence type="ECO:0000256" key="3">
    <source>
        <dbReference type="ARBA" id="ARBA00022679"/>
    </source>
</evidence>
<keyword evidence="3 7" id="KW-0808">Transferase</keyword>
<keyword evidence="9" id="KW-1185">Reference proteome</keyword>
<dbReference type="GO" id="GO:0006744">
    <property type="term" value="P:ubiquinone biosynthetic process"/>
    <property type="evidence" value="ECO:0007669"/>
    <property type="project" value="TreeGrafter"/>
</dbReference>
<dbReference type="EMBL" id="JBGBPQ010000022">
    <property type="protein sequence ID" value="KAL1503138.1"/>
    <property type="molecule type" value="Genomic_DNA"/>
</dbReference>
<evidence type="ECO:0008006" key="10">
    <source>
        <dbReference type="Google" id="ProtNLM"/>
    </source>
</evidence>
<dbReference type="GO" id="GO:0046872">
    <property type="term" value="F:metal ion binding"/>
    <property type="evidence" value="ECO:0007669"/>
    <property type="project" value="UniProtKB-KW"/>
</dbReference>
<keyword evidence="6" id="KW-0414">Isoprene biosynthesis</keyword>
<comment type="caution">
    <text evidence="8">The sequence shown here is derived from an EMBL/GenBank/DDBJ whole genome shotgun (WGS) entry which is preliminary data.</text>
</comment>
<dbReference type="CDD" id="cd00685">
    <property type="entry name" value="Trans_IPPS_HT"/>
    <property type="match status" value="1"/>
</dbReference>
<organism evidence="8 9">
    <name type="scientific">Prymnesium parvum</name>
    <name type="common">Toxic golden alga</name>
    <dbReference type="NCBI Taxonomy" id="97485"/>
    <lineage>
        <taxon>Eukaryota</taxon>
        <taxon>Haptista</taxon>
        <taxon>Haptophyta</taxon>
        <taxon>Prymnesiophyceae</taxon>
        <taxon>Prymnesiales</taxon>
        <taxon>Prymnesiaceae</taxon>
        <taxon>Prymnesium</taxon>
    </lineage>
</organism>
<dbReference type="SUPFAM" id="SSF48576">
    <property type="entry name" value="Terpenoid synthases"/>
    <property type="match status" value="1"/>
</dbReference>
<dbReference type="InterPro" id="IPR000092">
    <property type="entry name" value="Polyprenyl_synt"/>
</dbReference>
<evidence type="ECO:0000256" key="4">
    <source>
        <dbReference type="ARBA" id="ARBA00022723"/>
    </source>
</evidence>
<gene>
    <name evidence="8" type="ORF">AB1Y20_011200</name>
</gene>
<dbReference type="GO" id="GO:1990234">
    <property type="term" value="C:transferase complex"/>
    <property type="evidence" value="ECO:0007669"/>
    <property type="project" value="TreeGrafter"/>
</dbReference>
<dbReference type="GO" id="GO:0004659">
    <property type="term" value="F:prenyltransferase activity"/>
    <property type="evidence" value="ECO:0007669"/>
    <property type="project" value="InterPro"/>
</dbReference>